<comment type="caution">
    <text evidence="3">The sequence shown here is derived from an EMBL/GenBank/DDBJ whole genome shotgun (WGS) entry which is preliminary data.</text>
</comment>
<dbReference type="PANTHER" id="PTHR22677">
    <property type="entry name" value="ANKYRIN REPEAT DOMAIN-CONTAINING PROTEIN 60"/>
    <property type="match status" value="1"/>
</dbReference>
<dbReference type="Proteomes" id="UP001501758">
    <property type="component" value="Unassembled WGS sequence"/>
</dbReference>
<feature type="repeat" description="ANK" evidence="1">
    <location>
        <begin position="69"/>
        <end position="101"/>
    </location>
</feature>
<evidence type="ECO:0000256" key="2">
    <source>
        <dbReference type="SAM" id="SignalP"/>
    </source>
</evidence>
<feature type="signal peptide" evidence="2">
    <location>
        <begin position="1"/>
        <end position="20"/>
    </location>
</feature>
<gene>
    <name evidence="3" type="ORF">GCM10009430_17620</name>
</gene>
<evidence type="ECO:0000256" key="1">
    <source>
        <dbReference type="PROSITE-ProRule" id="PRU00023"/>
    </source>
</evidence>
<dbReference type="RefSeq" id="WP_343911951.1">
    <property type="nucleotide sequence ID" value="NZ_BAAAGE010000001.1"/>
</dbReference>
<dbReference type="SMART" id="SM00248">
    <property type="entry name" value="ANK"/>
    <property type="match status" value="2"/>
</dbReference>
<dbReference type="SUPFAM" id="SSF48403">
    <property type="entry name" value="Ankyrin repeat"/>
    <property type="match status" value="1"/>
</dbReference>
<dbReference type="InterPro" id="IPR002110">
    <property type="entry name" value="Ankyrin_rpt"/>
</dbReference>
<keyword evidence="2" id="KW-0732">Signal</keyword>
<evidence type="ECO:0000313" key="4">
    <source>
        <dbReference type="Proteomes" id="UP001501758"/>
    </source>
</evidence>
<evidence type="ECO:0008006" key="5">
    <source>
        <dbReference type="Google" id="ProtNLM"/>
    </source>
</evidence>
<reference evidence="3 4" key="1">
    <citation type="journal article" date="2019" name="Int. J. Syst. Evol. Microbiol.">
        <title>The Global Catalogue of Microorganisms (GCM) 10K type strain sequencing project: providing services to taxonomists for standard genome sequencing and annotation.</title>
        <authorList>
            <consortium name="The Broad Institute Genomics Platform"/>
            <consortium name="The Broad Institute Genome Sequencing Center for Infectious Disease"/>
            <person name="Wu L."/>
            <person name="Ma J."/>
        </authorList>
    </citation>
    <scope>NUCLEOTIDE SEQUENCE [LARGE SCALE GENOMIC DNA]</scope>
    <source>
        <strain evidence="3 4">JCM 15974</strain>
    </source>
</reference>
<protein>
    <recommendedName>
        <fullName evidence="5">Ankyrin repeat-containing protein</fullName>
    </recommendedName>
</protein>
<accession>A0ABN1IPT8</accession>
<dbReference type="EMBL" id="BAAAGE010000001">
    <property type="protein sequence ID" value="GAA0718917.1"/>
    <property type="molecule type" value="Genomic_DNA"/>
</dbReference>
<name>A0ABN1IPT8_9FLAO</name>
<dbReference type="PROSITE" id="PS50088">
    <property type="entry name" value="ANK_REPEAT"/>
    <property type="match status" value="1"/>
</dbReference>
<feature type="chain" id="PRO_5045272291" description="Ankyrin repeat-containing protein" evidence="2">
    <location>
        <begin position="21"/>
        <end position="126"/>
    </location>
</feature>
<dbReference type="Pfam" id="PF12796">
    <property type="entry name" value="Ank_2"/>
    <property type="match status" value="1"/>
</dbReference>
<dbReference type="PANTHER" id="PTHR22677:SF4">
    <property type="entry name" value="USHER SYNDROME TYPE-1G PROTEIN-LIKE PROTEIN"/>
    <property type="match status" value="1"/>
</dbReference>
<proteinExistence type="predicted"/>
<dbReference type="InterPro" id="IPR039323">
    <property type="entry name" value="ANKRD_45/46/60"/>
</dbReference>
<dbReference type="Gene3D" id="1.25.40.20">
    <property type="entry name" value="Ankyrin repeat-containing domain"/>
    <property type="match status" value="1"/>
</dbReference>
<keyword evidence="1" id="KW-0040">ANK repeat</keyword>
<dbReference type="InterPro" id="IPR036770">
    <property type="entry name" value="Ankyrin_rpt-contain_sf"/>
</dbReference>
<sequence length="126" mass="13877">MKKSIMTVLMILFISSVNFASEDLQVLDIYDYELVDNNIDPFFKAVIKGDLETVAKMIEDGSDVNLRIGGKTPLMYAARYNRADVIRLLVGKGAVVGAKDNQGNTAMKLAELANAKEAMEVLKEMS</sequence>
<organism evidence="3 4">
    <name type="scientific">Aquimarina litoralis</name>
    <dbReference type="NCBI Taxonomy" id="584605"/>
    <lineage>
        <taxon>Bacteria</taxon>
        <taxon>Pseudomonadati</taxon>
        <taxon>Bacteroidota</taxon>
        <taxon>Flavobacteriia</taxon>
        <taxon>Flavobacteriales</taxon>
        <taxon>Flavobacteriaceae</taxon>
        <taxon>Aquimarina</taxon>
    </lineage>
</organism>
<dbReference type="PROSITE" id="PS50297">
    <property type="entry name" value="ANK_REP_REGION"/>
    <property type="match status" value="1"/>
</dbReference>
<evidence type="ECO:0000313" key="3">
    <source>
        <dbReference type="EMBL" id="GAA0718917.1"/>
    </source>
</evidence>
<keyword evidence="4" id="KW-1185">Reference proteome</keyword>